<proteinExistence type="predicted"/>
<accession>A0AAV5RDZ3</accession>
<dbReference type="AlphaFoldDB" id="A0AAV5RDZ3"/>
<feature type="coiled-coil region" evidence="1">
    <location>
        <begin position="397"/>
        <end position="438"/>
    </location>
</feature>
<dbReference type="GO" id="GO:0070823">
    <property type="term" value="C:HDA1 complex"/>
    <property type="evidence" value="ECO:0007669"/>
    <property type="project" value="InterPro"/>
</dbReference>
<organism evidence="3 4">
    <name type="scientific">Starmerella bacillaris</name>
    <name type="common">Yeast</name>
    <name type="synonym">Candida zemplinina</name>
    <dbReference type="NCBI Taxonomy" id="1247836"/>
    <lineage>
        <taxon>Eukaryota</taxon>
        <taxon>Fungi</taxon>
        <taxon>Dikarya</taxon>
        <taxon>Ascomycota</taxon>
        <taxon>Saccharomycotina</taxon>
        <taxon>Dipodascomycetes</taxon>
        <taxon>Dipodascales</taxon>
        <taxon>Trichomonascaceae</taxon>
        <taxon>Starmerella</taxon>
    </lineage>
</organism>
<dbReference type="Proteomes" id="UP001362899">
    <property type="component" value="Unassembled WGS sequence"/>
</dbReference>
<dbReference type="PRINTS" id="PR02093">
    <property type="entry name" value="HDA1SUBUNIT3"/>
</dbReference>
<dbReference type="InterPro" id="IPR038609">
    <property type="entry name" value="HDA1_su2/3_sf"/>
</dbReference>
<feature type="compositionally biased region" description="Basic and acidic residues" evidence="2">
    <location>
        <begin position="332"/>
        <end position="342"/>
    </location>
</feature>
<dbReference type="Gene3D" id="3.40.50.12360">
    <property type="match status" value="1"/>
</dbReference>
<feature type="region of interest" description="Disordered" evidence="2">
    <location>
        <begin position="575"/>
        <end position="607"/>
    </location>
</feature>
<dbReference type="InterPro" id="IPR026216">
    <property type="entry name" value="HDA3"/>
</dbReference>
<reference evidence="3 4" key="1">
    <citation type="journal article" date="2023" name="Elife">
        <title>Identification of key yeast species and microbe-microbe interactions impacting larval growth of Drosophila in the wild.</title>
        <authorList>
            <person name="Mure A."/>
            <person name="Sugiura Y."/>
            <person name="Maeda R."/>
            <person name="Honda K."/>
            <person name="Sakurai N."/>
            <person name="Takahashi Y."/>
            <person name="Watada M."/>
            <person name="Katoh T."/>
            <person name="Gotoh A."/>
            <person name="Gotoh Y."/>
            <person name="Taniguchi I."/>
            <person name="Nakamura K."/>
            <person name="Hayashi T."/>
            <person name="Katayama T."/>
            <person name="Uemura T."/>
            <person name="Hattori Y."/>
        </authorList>
    </citation>
    <scope>NUCLEOTIDE SEQUENCE [LARGE SCALE GENOMIC DNA]</scope>
    <source>
        <strain evidence="3 4">SB-73</strain>
    </source>
</reference>
<comment type="caution">
    <text evidence="3">The sequence shown here is derived from an EMBL/GenBank/DDBJ whole genome shotgun (WGS) entry which is preliminary data.</text>
</comment>
<protein>
    <submittedName>
        <fullName evidence="3">Hda3 protein</fullName>
    </submittedName>
</protein>
<evidence type="ECO:0000256" key="2">
    <source>
        <dbReference type="SAM" id="MobiDB-lite"/>
    </source>
</evidence>
<gene>
    <name evidence="3" type="ORF">DASB73_006670</name>
</gene>
<feature type="compositionally biased region" description="Basic and acidic residues" evidence="2">
    <location>
        <begin position="579"/>
        <end position="591"/>
    </location>
</feature>
<dbReference type="InterPro" id="IPR021006">
    <property type="entry name" value="Hda2/3"/>
</dbReference>
<feature type="region of interest" description="Disordered" evidence="2">
    <location>
        <begin position="307"/>
        <end position="348"/>
    </location>
</feature>
<evidence type="ECO:0000256" key="1">
    <source>
        <dbReference type="SAM" id="Coils"/>
    </source>
</evidence>
<evidence type="ECO:0000313" key="4">
    <source>
        <dbReference type="Proteomes" id="UP001362899"/>
    </source>
</evidence>
<keyword evidence="4" id="KW-1185">Reference proteome</keyword>
<dbReference type="Pfam" id="PF11496">
    <property type="entry name" value="HDA2-3"/>
    <property type="match status" value="1"/>
</dbReference>
<evidence type="ECO:0000313" key="3">
    <source>
        <dbReference type="EMBL" id="GMM49709.1"/>
    </source>
</evidence>
<name>A0AAV5RDZ3_STABA</name>
<keyword evidence="1" id="KW-0175">Coiled coil</keyword>
<sequence>MIAHGDYILPVTMTEIQKKVSSAIVSSNFSEILSYFDGSEQSKLRYTEKLEHMLEDLNTVATHPFILLEHMQPNMASKRAANLIENASGKFQALVTFCKRFVNSEQNVAIICKAGLTSDLVESVLCDRGLHLQRYSASNSKLYKPDNQKAKGAKFHLIPSDIKDLTSAVYAAFDLMILVDDSFDVASTYGRGLRMQLRDPSLRQPFAPVLRLISCNTIQHLQVYGALSFPELIASAVVLRKQAGTLPSEFKRMYSKDLSELQPFVDDPERPCPIPLLPRIARANHKDVEKALYLDDDDQYQVNFSVRASSKKQGSESDSEVSEQQQVGEVIVKTEETEDSRPARKRRKIEPEPEVLSILEDLNATRPLSVALLVQYNDMLVANKRDHAELESHRAMAERREELIESHREGIRQLNAKIVDLESKLSDATNTMEKFRVRNSLVEKELSSTDEWWSKIKTEIGESLSKEDDQKFGSLASRIAELEDDNKRLSTDVANERNRYAYLQKTAQASTEYGETVNKEKLSLEKELKELKAKYLDAPLANESMQNEQIASKDSKISALQAEIDNLKESIKVQFNQDRNGRVGRPADRRGGRGRYNRHAATAEAST</sequence>
<dbReference type="EMBL" id="BTGC01000003">
    <property type="protein sequence ID" value="GMM49709.1"/>
    <property type="molecule type" value="Genomic_DNA"/>
</dbReference>
<feature type="compositionally biased region" description="Low complexity" evidence="2">
    <location>
        <begin position="322"/>
        <end position="331"/>
    </location>
</feature>